<dbReference type="Gene3D" id="3.40.50.300">
    <property type="entry name" value="P-loop containing nucleotide triphosphate hydrolases"/>
    <property type="match status" value="1"/>
</dbReference>
<dbReference type="SUPFAM" id="SSF52540">
    <property type="entry name" value="P-loop containing nucleoside triphosphate hydrolases"/>
    <property type="match status" value="1"/>
</dbReference>
<dbReference type="Pfam" id="PF00071">
    <property type="entry name" value="Ras"/>
    <property type="match status" value="1"/>
</dbReference>
<proteinExistence type="predicted"/>
<dbReference type="GO" id="GO:0005525">
    <property type="term" value="F:GTP binding"/>
    <property type="evidence" value="ECO:0007669"/>
    <property type="project" value="InterPro"/>
</dbReference>
<dbReference type="OrthoDB" id="9989112at2759"/>
<gene>
    <name evidence="1" type="ORF">GSBLH_T00002964001</name>
</gene>
<evidence type="ECO:0000313" key="1">
    <source>
        <dbReference type="EMBL" id="CBK23016.2"/>
    </source>
</evidence>
<accession>D8M4M7</accession>
<sequence length="50" mass="5564">MKPADKVDMNVKILLIGDSNVGKSCILMRFIDNKFTDLSPTIGSELLFCM</sequence>
<evidence type="ECO:0000313" key="2">
    <source>
        <dbReference type="Proteomes" id="UP000008312"/>
    </source>
</evidence>
<organism evidence="1">
    <name type="scientific">Blastocystis hominis</name>
    <dbReference type="NCBI Taxonomy" id="12968"/>
    <lineage>
        <taxon>Eukaryota</taxon>
        <taxon>Sar</taxon>
        <taxon>Stramenopiles</taxon>
        <taxon>Bigyra</taxon>
        <taxon>Opalozoa</taxon>
        <taxon>Opalinata</taxon>
        <taxon>Blastocystidae</taxon>
        <taxon>Blastocystis</taxon>
    </lineage>
</organism>
<dbReference type="InParanoid" id="D8M4M7"/>
<reference evidence="1" key="1">
    <citation type="submission" date="2010-02" db="EMBL/GenBank/DDBJ databases">
        <title>Sequencing and annotation of the Blastocystis hominis genome.</title>
        <authorList>
            <person name="Wincker P."/>
        </authorList>
    </citation>
    <scope>NUCLEOTIDE SEQUENCE</scope>
    <source>
        <strain evidence="1">Singapore isolate B</strain>
    </source>
</reference>
<dbReference type="GO" id="GO:0003924">
    <property type="term" value="F:GTPase activity"/>
    <property type="evidence" value="ECO:0007669"/>
    <property type="project" value="InterPro"/>
</dbReference>
<keyword evidence="2" id="KW-1185">Reference proteome</keyword>
<protein>
    <submittedName>
        <fullName evidence="1">Uncharacterized protein</fullName>
    </submittedName>
</protein>
<dbReference type="EMBL" id="FN668653">
    <property type="protein sequence ID" value="CBK23016.2"/>
    <property type="molecule type" value="Genomic_DNA"/>
</dbReference>
<dbReference type="RefSeq" id="XP_012897064.1">
    <property type="nucleotide sequence ID" value="XM_013041610.1"/>
</dbReference>
<dbReference type="Proteomes" id="UP000008312">
    <property type="component" value="Unassembled WGS sequence"/>
</dbReference>
<dbReference type="GeneID" id="24920092"/>
<dbReference type="AlphaFoldDB" id="D8M4M7"/>
<dbReference type="InterPro" id="IPR027417">
    <property type="entry name" value="P-loop_NTPase"/>
</dbReference>
<name>D8M4M7_BLAHO</name>
<dbReference type="InterPro" id="IPR001806">
    <property type="entry name" value="Small_GTPase"/>
</dbReference>